<name>A0ABQ8ZNR8_9ROSI</name>
<dbReference type="Proteomes" id="UP001141253">
    <property type="component" value="Chromosome 16"/>
</dbReference>
<keyword evidence="1" id="KW-0472">Membrane</keyword>
<evidence type="ECO:0000313" key="2">
    <source>
        <dbReference type="EMBL" id="KAJ6303527.1"/>
    </source>
</evidence>
<evidence type="ECO:0000313" key="3">
    <source>
        <dbReference type="Proteomes" id="UP001141253"/>
    </source>
</evidence>
<feature type="transmembrane region" description="Helical" evidence="1">
    <location>
        <begin position="18"/>
        <end position="37"/>
    </location>
</feature>
<evidence type="ECO:0000256" key="1">
    <source>
        <dbReference type="SAM" id="Phobius"/>
    </source>
</evidence>
<keyword evidence="3" id="KW-1185">Reference proteome</keyword>
<gene>
    <name evidence="2" type="ORF">OIU77_017413</name>
</gene>
<reference evidence="2" key="1">
    <citation type="submission" date="2022-10" db="EMBL/GenBank/DDBJ databases">
        <authorList>
            <person name="Hyden B.L."/>
            <person name="Feng K."/>
            <person name="Yates T."/>
            <person name="Jawdy S."/>
            <person name="Smart L.B."/>
            <person name="Muchero W."/>
        </authorList>
    </citation>
    <scope>NUCLEOTIDE SEQUENCE</scope>
    <source>
        <tissue evidence="2">Shoot tip</tissue>
    </source>
</reference>
<keyword evidence="1" id="KW-1133">Transmembrane helix</keyword>
<organism evidence="2 3">
    <name type="scientific">Salix suchowensis</name>
    <dbReference type="NCBI Taxonomy" id="1278906"/>
    <lineage>
        <taxon>Eukaryota</taxon>
        <taxon>Viridiplantae</taxon>
        <taxon>Streptophyta</taxon>
        <taxon>Embryophyta</taxon>
        <taxon>Tracheophyta</taxon>
        <taxon>Spermatophyta</taxon>
        <taxon>Magnoliopsida</taxon>
        <taxon>eudicotyledons</taxon>
        <taxon>Gunneridae</taxon>
        <taxon>Pentapetalae</taxon>
        <taxon>rosids</taxon>
        <taxon>fabids</taxon>
        <taxon>Malpighiales</taxon>
        <taxon>Salicaceae</taxon>
        <taxon>Saliceae</taxon>
        <taxon>Salix</taxon>
    </lineage>
</organism>
<protein>
    <submittedName>
        <fullName evidence="2">Uncharacterized protein</fullName>
    </submittedName>
</protein>
<sequence length="61" mass="6307">MFTEIASLHLLQDGTSHYLKGLALLLCYVVIGACFFLSKTPSSHGNAIDLGVKSAAGVVGA</sequence>
<reference evidence="2" key="2">
    <citation type="journal article" date="2023" name="Int. J. Mol. Sci.">
        <title>De Novo Assembly and Annotation of 11 Diverse Shrub Willow (Salix) Genomes Reveals Novel Gene Organization in Sex-Linked Regions.</title>
        <authorList>
            <person name="Hyden B."/>
            <person name="Feng K."/>
            <person name="Yates T.B."/>
            <person name="Jawdy S."/>
            <person name="Cereghino C."/>
            <person name="Smart L.B."/>
            <person name="Muchero W."/>
        </authorList>
    </citation>
    <scope>NUCLEOTIDE SEQUENCE</scope>
    <source>
        <tissue evidence="2">Shoot tip</tissue>
    </source>
</reference>
<comment type="caution">
    <text evidence="2">The sequence shown here is derived from an EMBL/GenBank/DDBJ whole genome shotgun (WGS) entry which is preliminary data.</text>
</comment>
<accession>A0ABQ8ZNR8</accession>
<proteinExistence type="predicted"/>
<dbReference type="EMBL" id="JAPFFI010000027">
    <property type="protein sequence ID" value="KAJ6303527.1"/>
    <property type="molecule type" value="Genomic_DNA"/>
</dbReference>
<keyword evidence="1" id="KW-0812">Transmembrane</keyword>